<protein>
    <recommendedName>
        <fullName evidence="7">BTB domain-containing protein</fullName>
    </recommendedName>
</protein>
<dbReference type="CTD" id="6756421"/>
<dbReference type="InterPro" id="IPR011333">
    <property type="entry name" value="SKP1/BTB/POZ_sf"/>
</dbReference>
<comment type="subcellular location">
    <subcellularLocation>
        <location evidence="1">Cytoplasm</location>
        <location evidence="1">Cytoskeleton</location>
    </subcellularLocation>
</comment>
<evidence type="ECO:0000256" key="5">
    <source>
        <dbReference type="ARBA" id="ARBA00023203"/>
    </source>
</evidence>
<dbReference type="AlphaFoldDB" id="B3S4N8"/>
<dbReference type="eggNOG" id="KOG4441">
    <property type="taxonomic scope" value="Eukaryota"/>
</dbReference>
<dbReference type="InterPro" id="IPR011705">
    <property type="entry name" value="BACK"/>
</dbReference>
<keyword evidence="5" id="KW-0009">Actin-binding</keyword>
<keyword evidence="6" id="KW-0206">Cytoskeleton</keyword>
<dbReference type="EMBL" id="DS985249">
    <property type="protein sequence ID" value="EDV22500.1"/>
    <property type="molecule type" value="Genomic_DNA"/>
</dbReference>
<dbReference type="STRING" id="10228.B3S4N8"/>
<dbReference type="GO" id="GO:0005856">
    <property type="term" value="C:cytoskeleton"/>
    <property type="evidence" value="ECO:0007669"/>
    <property type="project" value="UniProtKB-SubCell"/>
</dbReference>
<evidence type="ECO:0000313" key="8">
    <source>
        <dbReference type="EMBL" id="EDV22500.1"/>
    </source>
</evidence>
<keyword evidence="3" id="KW-0963">Cytoplasm</keyword>
<dbReference type="FunFam" id="2.120.10.80:FF:000002">
    <property type="entry name" value="Kelch-like family member 2"/>
    <property type="match status" value="1"/>
</dbReference>
<dbReference type="PIRSF" id="PIRSF037037">
    <property type="entry name" value="Kelch-like_protein_gigaxonin"/>
    <property type="match status" value="1"/>
</dbReference>
<proteinExistence type="predicted"/>
<dbReference type="SUPFAM" id="SSF50965">
    <property type="entry name" value="Galactose oxidase, central domain"/>
    <property type="match status" value="1"/>
</dbReference>
<evidence type="ECO:0000256" key="3">
    <source>
        <dbReference type="ARBA" id="ARBA00022490"/>
    </source>
</evidence>
<dbReference type="PANTHER" id="PTHR24412:SF466">
    <property type="entry name" value="RING CANAL KELCH PROTEIN"/>
    <property type="match status" value="1"/>
</dbReference>
<dbReference type="Gene3D" id="2.120.10.80">
    <property type="entry name" value="Kelch-type beta propeller"/>
    <property type="match status" value="1"/>
</dbReference>
<dbReference type="KEGG" id="tad:TRIADDRAFT_50655"/>
<dbReference type="Gene3D" id="3.30.710.10">
    <property type="entry name" value="Potassium Channel Kv1.1, Chain A"/>
    <property type="match status" value="1"/>
</dbReference>
<dbReference type="GO" id="GO:0005737">
    <property type="term" value="C:cytoplasm"/>
    <property type="evidence" value="ECO:0000318"/>
    <property type="project" value="GO_Central"/>
</dbReference>
<dbReference type="Pfam" id="PF00651">
    <property type="entry name" value="BTB"/>
    <property type="match status" value="1"/>
</dbReference>
<dbReference type="FunFam" id="3.30.710.10:FF:000001">
    <property type="entry name" value="Kelch-like family member 20"/>
    <property type="match status" value="1"/>
</dbReference>
<dbReference type="InterPro" id="IPR006652">
    <property type="entry name" value="Kelch_1"/>
</dbReference>
<dbReference type="PRINTS" id="PR00501">
    <property type="entry name" value="KELCHREPEAT"/>
</dbReference>
<keyword evidence="9" id="KW-1185">Reference proteome</keyword>
<dbReference type="GO" id="GO:0031463">
    <property type="term" value="C:Cul3-RING ubiquitin ligase complex"/>
    <property type="evidence" value="ECO:0000318"/>
    <property type="project" value="GO_Central"/>
</dbReference>
<accession>B3S4N8</accession>
<name>B3S4N8_TRIAD</name>
<dbReference type="OMA" id="EVPAHKN"/>
<evidence type="ECO:0000256" key="1">
    <source>
        <dbReference type="ARBA" id="ARBA00004245"/>
    </source>
</evidence>
<dbReference type="Proteomes" id="UP000009022">
    <property type="component" value="Unassembled WGS sequence"/>
</dbReference>
<dbReference type="InterPro" id="IPR017096">
    <property type="entry name" value="BTB-kelch_protein"/>
</dbReference>
<dbReference type="Pfam" id="PF01344">
    <property type="entry name" value="Kelch_1"/>
    <property type="match status" value="6"/>
</dbReference>
<dbReference type="GO" id="GO:0043161">
    <property type="term" value="P:proteasome-mediated ubiquitin-dependent protein catabolic process"/>
    <property type="evidence" value="ECO:0000318"/>
    <property type="project" value="GO_Central"/>
</dbReference>
<dbReference type="GO" id="GO:0003779">
    <property type="term" value="F:actin binding"/>
    <property type="evidence" value="ECO:0007669"/>
    <property type="project" value="UniProtKB-KW"/>
</dbReference>
<evidence type="ECO:0000256" key="6">
    <source>
        <dbReference type="ARBA" id="ARBA00023212"/>
    </source>
</evidence>
<dbReference type="GeneID" id="6756421"/>
<dbReference type="PhylomeDB" id="B3S4N8"/>
<dbReference type="FunFam" id="1.25.40.420:FF:000001">
    <property type="entry name" value="Kelch-like family member 12"/>
    <property type="match status" value="1"/>
</dbReference>
<dbReference type="SUPFAM" id="SSF54695">
    <property type="entry name" value="POZ domain"/>
    <property type="match status" value="1"/>
</dbReference>
<dbReference type="GO" id="GO:1990756">
    <property type="term" value="F:ubiquitin-like ligase-substrate adaptor activity"/>
    <property type="evidence" value="ECO:0000318"/>
    <property type="project" value="GO_Central"/>
</dbReference>
<dbReference type="PROSITE" id="PS50097">
    <property type="entry name" value="BTB"/>
    <property type="match status" value="1"/>
</dbReference>
<dbReference type="GO" id="GO:0016567">
    <property type="term" value="P:protein ubiquitination"/>
    <property type="evidence" value="ECO:0007669"/>
    <property type="project" value="UniProtKB-UniPathway"/>
</dbReference>
<organism evidence="8 9">
    <name type="scientific">Trichoplax adhaerens</name>
    <name type="common">Trichoplax reptans</name>
    <dbReference type="NCBI Taxonomy" id="10228"/>
    <lineage>
        <taxon>Eukaryota</taxon>
        <taxon>Metazoa</taxon>
        <taxon>Placozoa</taxon>
        <taxon>Uniplacotomia</taxon>
        <taxon>Trichoplacea</taxon>
        <taxon>Trichoplacidae</taxon>
        <taxon>Trichoplax</taxon>
    </lineage>
</organism>
<dbReference type="OrthoDB" id="45365at2759"/>
<evidence type="ECO:0000256" key="4">
    <source>
        <dbReference type="ARBA" id="ARBA00022737"/>
    </source>
</evidence>
<keyword evidence="4" id="KW-0677">Repeat</keyword>
<dbReference type="SMART" id="SM00875">
    <property type="entry name" value="BACK"/>
    <property type="match status" value="1"/>
</dbReference>
<dbReference type="SMART" id="SM00612">
    <property type="entry name" value="Kelch"/>
    <property type="match status" value="6"/>
</dbReference>
<feature type="domain" description="BTB" evidence="7">
    <location>
        <begin position="22"/>
        <end position="89"/>
    </location>
</feature>
<evidence type="ECO:0000256" key="2">
    <source>
        <dbReference type="ARBA" id="ARBA00022441"/>
    </source>
</evidence>
<dbReference type="InterPro" id="IPR000210">
    <property type="entry name" value="BTB/POZ_dom"/>
</dbReference>
<evidence type="ECO:0000259" key="7">
    <source>
        <dbReference type="PROSITE" id="PS50097"/>
    </source>
</evidence>
<dbReference type="UniPathway" id="UPA00143"/>
<reference evidence="8 9" key="1">
    <citation type="journal article" date="2008" name="Nature">
        <title>The Trichoplax genome and the nature of placozoans.</title>
        <authorList>
            <person name="Srivastava M."/>
            <person name="Begovic E."/>
            <person name="Chapman J."/>
            <person name="Putnam N.H."/>
            <person name="Hellsten U."/>
            <person name="Kawashima T."/>
            <person name="Kuo A."/>
            <person name="Mitros T."/>
            <person name="Salamov A."/>
            <person name="Carpenter M.L."/>
            <person name="Signorovitch A.Y."/>
            <person name="Moreno M.A."/>
            <person name="Kamm K."/>
            <person name="Grimwood J."/>
            <person name="Schmutz J."/>
            <person name="Shapiro H."/>
            <person name="Grigoriev I.V."/>
            <person name="Buss L.W."/>
            <person name="Schierwater B."/>
            <person name="Dellaporta S.L."/>
            <person name="Rokhsar D.S."/>
        </authorList>
    </citation>
    <scope>NUCLEOTIDE SEQUENCE [LARGE SCALE GENOMIC DNA]</scope>
    <source>
        <strain evidence="8 9">Grell-BS-1999</strain>
    </source>
</reference>
<dbReference type="Pfam" id="PF07707">
    <property type="entry name" value="BACK"/>
    <property type="match status" value="1"/>
</dbReference>
<evidence type="ECO:0000313" key="9">
    <source>
        <dbReference type="Proteomes" id="UP000009022"/>
    </source>
</evidence>
<keyword evidence="2" id="KW-0880">Kelch repeat</keyword>
<dbReference type="InParanoid" id="B3S4N8"/>
<dbReference type="InterPro" id="IPR011043">
    <property type="entry name" value="Gal_Oxase/kelch_b-propeller"/>
</dbReference>
<dbReference type="SUPFAM" id="SSF117281">
    <property type="entry name" value="Kelch motif"/>
    <property type="match status" value="1"/>
</dbReference>
<dbReference type="SMART" id="SM00225">
    <property type="entry name" value="BTB"/>
    <property type="match status" value="1"/>
</dbReference>
<dbReference type="RefSeq" id="XP_002115044.1">
    <property type="nucleotide sequence ID" value="XM_002115008.1"/>
</dbReference>
<sequence>MTMIMALRSIKQCIQYYERKLCDVTIYSGNKKIEAHRIILAACSPYFCALFTSNLIESGQASVTLHEIDADALEVLIHYAYTAEVEISEANVQALLPAASLLLLHDVRENCCEFLLSKLHPSNCLGFRRFADVHSCHDLKVKAHNFALGTFTEVVEFEEFLNLPLSEICELVSDDGVRVACEEQIFEAVLKWVQHDIAHRSVHMAELFRYIRLPLLPKEYLVNLVESELLNGSNLECKDFLIEAMKFHLLPNHRRVSYRSPRTRPRKFFSSTTVMYVIGGQAPKALKGVERFDRESNSWTDVAPMTSRRCRAGVAVVDGLIYAVGGFNGSLRVRTVDSYDPIKDLWQPVASMELRRSTLGVAELNGSIYAIGGFDGATGLNSAECFNVITNCWKNISPMNTRRSSVGVASLNRYIYAVGGYDGSSRQCLNSVEQYDPALDEWRFVREMKVRRSGAGVAVLDGLLYAVGGHDGPDVRKSVEFYDPATNEWTEAAEMNLCRRNAAVTTVEGLLYVFGGDDGSKNLNSVEFYDPFCNKWTLSEESLGTGRSYAGAATLQLPRHLSLPGAFSSDCESSL</sequence>
<dbReference type="FunCoup" id="B3S4N8">
    <property type="interactions" value="1361"/>
</dbReference>
<gene>
    <name evidence="8" type="ORF">TRIADDRAFT_50655</name>
</gene>
<dbReference type="Gene3D" id="1.25.40.420">
    <property type="match status" value="1"/>
</dbReference>
<dbReference type="HOGENOM" id="CLU_004253_14_2_1"/>
<dbReference type="PANTHER" id="PTHR24412">
    <property type="entry name" value="KELCH PROTEIN"/>
    <property type="match status" value="1"/>
</dbReference>
<dbReference type="InterPro" id="IPR015915">
    <property type="entry name" value="Kelch-typ_b-propeller"/>
</dbReference>